<proteinExistence type="inferred from homology"/>
<gene>
    <name evidence="2" type="ORF">NIES267_04300</name>
</gene>
<evidence type="ECO:0000313" key="3">
    <source>
        <dbReference type="Proteomes" id="UP000218418"/>
    </source>
</evidence>
<reference evidence="2 3" key="1">
    <citation type="submission" date="2017-06" db="EMBL/GenBank/DDBJ databases">
        <title>Genome sequencing of cyanobaciteial culture collection at National Institute for Environmental Studies (NIES).</title>
        <authorList>
            <person name="Hirose Y."/>
            <person name="Shimura Y."/>
            <person name="Fujisawa T."/>
            <person name="Nakamura Y."/>
            <person name="Kawachi M."/>
        </authorList>
    </citation>
    <scope>NUCLEOTIDE SEQUENCE [LARGE SCALE GENOMIC DNA]</scope>
    <source>
        <strain evidence="2 3">NIES-267</strain>
    </source>
</reference>
<keyword evidence="3" id="KW-1185">Reference proteome</keyword>
<dbReference type="Proteomes" id="UP000218418">
    <property type="component" value="Chromosome"/>
</dbReference>
<dbReference type="EMBL" id="AP018227">
    <property type="protein sequence ID" value="BAY80965.1"/>
    <property type="molecule type" value="Genomic_DNA"/>
</dbReference>
<comment type="similarity">
    <text evidence="1">Belongs to the BtpA family.</text>
</comment>
<dbReference type="PANTHER" id="PTHR21381">
    <property type="entry name" value="ZGC:162297"/>
    <property type="match status" value="1"/>
</dbReference>
<dbReference type="NCBIfam" id="NF045918">
    <property type="entry name" value="PhsystIBiosynBtpA"/>
    <property type="match status" value="1"/>
</dbReference>
<dbReference type="InterPro" id="IPR005137">
    <property type="entry name" value="BtpA"/>
</dbReference>
<dbReference type="NCBIfam" id="TIGR00259">
    <property type="entry name" value="thylakoid_BtpA"/>
    <property type="match status" value="1"/>
</dbReference>
<name>A0A1Z4LIA2_9CYAN</name>
<protein>
    <submittedName>
        <fullName evidence="2">Photosystem I assembly BtpA</fullName>
    </submittedName>
</protein>
<evidence type="ECO:0000313" key="2">
    <source>
        <dbReference type="EMBL" id="BAY80965.1"/>
    </source>
</evidence>
<accession>A0A1Z4LIA2</accession>
<dbReference type="Pfam" id="PF03437">
    <property type="entry name" value="BtpA"/>
    <property type="match status" value="1"/>
</dbReference>
<organism evidence="2 3">
    <name type="scientific">Calothrix parasitica NIES-267</name>
    <dbReference type="NCBI Taxonomy" id="1973488"/>
    <lineage>
        <taxon>Bacteria</taxon>
        <taxon>Bacillati</taxon>
        <taxon>Cyanobacteriota</taxon>
        <taxon>Cyanophyceae</taxon>
        <taxon>Nostocales</taxon>
        <taxon>Calotrichaceae</taxon>
        <taxon>Calothrix</taxon>
    </lineage>
</organism>
<dbReference type="AlphaFoldDB" id="A0A1Z4LIA2"/>
<dbReference type="InterPro" id="IPR011060">
    <property type="entry name" value="RibuloseP-bd_barrel"/>
</dbReference>
<sequence>MSLGRATPTVVKQRGLGGFPHQRLLLAQRLPEGDTRRGQFITCKSLRCVVRSGNHIESVKKKDVDLYQLFKTRRPIIGVVHLLPLPTSPRWGGSLKTVIDRAEQEAVALASGGIDGIIIENFFDAPFTKNQVDPAVVSAMTIVVQRIQNLVTLPIGLNVLRNDGTSAIAIASCTGAQFIRVNVLTGVMATDQGLIEGEAHKLLRYRRELGSEVKILADVLVKHARPLGSVNLNTAVQDTIERGLADAVILSGWATGDPPNSEDLELASRAAKSTPVFVGSGASWDNIATLMQAADGVIVSSSLKRHGNRDQTIDPIRVSQFVEAARRNFNSNSKNQTESVTSFKLHS</sequence>
<dbReference type="SUPFAM" id="SSF51366">
    <property type="entry name" value="Ribulose-phoshate binding barrel"/>
    <property type="match status" value="1"/>
</dbReference>
<dbReference type="PANTHER" id="PTHR21381:SF3">
    <property type="entry name" value="SGC REGION PROTEIN SGCQ-RELATED"/>
    <property type="match status" value="1"/>
</dbReference>
<evidence type="ECO:0000256" key="1">
    <source>
        <dbReference type="ARBA" id="ARBA00006007"/>
    </source>
</evidence>